<name>A0ABX1G5F8_9MICC</name>
<organism evidence="1 2">
    <name type="scientific">Paeniglutamicibacter terrestris</name>
    <dbReference type="NCBI Taxonomy" id="2723403"/>
    <lineage>
        <taxon>Bacteria</taxon>
        <taxon>Bacillati</taxon>
        <taxon>Actinomycetota</taxon>
        <taxon>Actinomycetes</taxon>
        <taxon>Micrococcales</taxon>
        <taxon>Micrococcaceae</taxon>
        <taxon>Paeniglutamicibacter</taxon>
    </lineage>
</organism>
<dbReference type="Proteomes" id="UP000746595">
    <property type="component" value="Unassembled WGS sequence"/>
</dbReference>
<comment type="caution">
    <text evidence="1">The sequence shown here is derived from an EMBL/GenBank/DDBJ whole genome shotgun (WGS) entry which is preliminary data.</text>
</comment>
<dbReference type="RefSeq" id="WP_168152064.1">
    <property type="nucleotide sequence ID" value="NZ_JAAWVT010000004.1"/>
</dbReference>
<evidence type="ECO:0000313" key="2">
    <source>
        <dbReference type="Proteomes" id="UP000746595"/>
    </source>
</evidence>
<accession>A0ABX1G5F8</accession>
<proteinExistence type="predicted"/>
<keyword evidence="2" id="KW-1185">Reference proteome</keyword>
<reference evidence="1 2" key="1">
    <citation type="submission" date="2020-04" db="EMBL/GenBank/DDBJ databases">
        <title>Paeniglutamicibacter sp. ANT13_2, a novel actinomycete isolated from sediment in Antarctica.</title>
        <authorList>
            <person name="Sakdapetsiri C."/>
            <person name="Pinyakong O."/>
        </authorList>
    </citation>
    <scope>NUCLEOTIDE SEQUENCE [LARGE SCALE GENOMIC DNA]</scope>
    <source>
        <strain evidence="1 2">ANT13_2</strain>
    </source>
</reference>
<evidence type="ECO:0000313" key="1">
    <source>
        <dbReference type="EMBL" id="NKG21259.1"/>
    </source>
</evidence>
<sequence>MSEQSLARVPVSVPRAGYTRVSAQALTGTARAVAAEIFGVDPVLVRAFLRDDAGYLALTIHTPLPVGETSGGAGLPVLDRVRAWRGTIGEQFSNLTGSLVSQVDVRVTGIIAPDTDRRR</sequence>
<evidence type="ECO:0008006" key="3">
    <source>
        <dbReference type="Google" id="ProtNLM"/>
    </source>
</evidence>
<protein>
    <recommendedName>
        <fullName evidence="3">Asp23/Gls24 family envelope stress response protein</fullName>
    </recommendedName>
</protein>
<dbReference type="EMBL" id="JAAWVT010000004">
    <property type="protein sequence ID" value="NKG21259.1"/>
    <property type="molecule type" value="Genomic_DNA"/>
</dbReference>
<gene>
    <name evidence="1" type="ORF">HED64_11140</name>
</gene>